<dbReference type="Gene3D" id="3.30.70.330">
    <property type="match status" value="2"/>
</dbReference>
<feature type="compositionally biased region" description="Low complexity" evidence="3">
    <location>
        <begin position="282"/>
        <end position="306"/>
    </location>
</feature>
<evidence type="ECO:0000313" key="5">
    <source>
        <dbReference type="EMBL" id="EEQ34776.1"/>
    </source>
</evidence>
<dbReference type="HOGENOM" id="CLU_012062_15_0_1"/>
<evidence type="ECO:0000256" key="2">
    <source>
        <dbReference type="PROSITE-ProRule" id="PRU00176"/>
    </source>
</evidence>
<dbReference type="STRING" id="554155.C5FWT6"/>
<evidence type="ECO:0000256" key="1">
    <source>
        <dbReference type="ARBA" id="ARBA00022884"/>
    </source>
</evidence>
<dbReference type="InterPro" id="IPR012677">
    <property type="entry name" value="Nucleotide-bd_a/b_plait_sf"/>
</dbReference>
<accession>C5FWT6</accession>
<protein>
    <submittedName>
        <fullName evidence="5">Nucleic acid-binding protein</fullName>
    </submittedName>
</protein>
<dbReference type="PROSITE" id="PS50102">
    <property type="entry name" value="RRM"/>
    <property type="match status" value="2"/>
</dbReference>
<keyword evidence="6" id="KW-1185">Reference proteome</keyword>
<dbReference type="SMART" id="SM00360">
    <property type="entry name" value="RRM"/>
    <property type="match status" value="2"/>
</dbReference>
<reference evidence="6" key="1">
    <citation type="journal article" date="2012" name="MBio">
        <title>Comparative genome analysis of Trichophyton rubrum and related dermatophytes reveals candidate genes involved in infection.</title>
        <authorList>
            <person name="Martinez D.A."/>
            <person name="Oliver B.G."/>
            <person name="Graeser Y."/>
            <person name="Goldberg J.M."/>
            <person name="Li W."/>
            <person name="Martinez-Rossi N.M."/>
            <person name="Monod M."/>
            <person name="Shelest E."/>
            <person name="Barton R.C."/>
            <person name="Birch E."/>
            <person name="Brakhage A.A."/>
            <person name="Chen Z."/>
            <person name="Gurr S.J."/>
            <person name="Heiman D."/>
            <person name="Heitman J."/>
            <person name="Kosti I."/>
            <person name="Rossi A."/>
            <person name="Saif S."/>
            <person name="Samalova M."/>
            <person name="Saunders C.W."/>
            <person name="Shea T."/>
            <person name="Summerbell R.C."/>
            <person name="Xu J."/>
            <person name="Young S."/>
            <person name="Zeng Q."/>
            <person name="Birren B.W."/>
            <person name="Cuomo C.A."/>
            <person name="White T.C."/>
        </authorList>
    </citation>
    <scope>NUCLEOTIDE SEQUENCE [LARGE SCALE GENOMIC DNA]</scope>
    <source>
        <strain evidence="6">ATCC MYA-4605 / CBS 113480</strain>
    </source>
</reference>
<dbReference type="Proteomes" id="UP000002035">
    <property type="component" value="Unassembled WGS sequence"/>
</dbReference>
<feature type="domain" description="RRM" evidence="4">
    <location>
        <begin position="182"/>
        <end position="260"/>
    </location>
</feature>
<feature type="domain" description="RRM" evidence="4">
    <location>
        <begin position="90"/>
        <end position="167"/>
    </location>
</feature>
<name>C5FWT6_ARTOC</name>
<dbReference type="InterPro" id="IPR052462">
    <property type="entry name" value="SLIRP/GR-RBP-like"/>
</dbReference>
<dbReference type="GeneID" id="9226757"/>
<dbReference type="GO" id="GO:0003723">
    <property type="term" value="F:RNA binding"/>
    <property type="evidence" value="ECO:0007669"/>
    <property type="project" value="UniProtKB-UniRule"/>
</dbReference>
<dbReference type="SUPFAM" id="SSF54928">
    <property type="entry name" value="RNA-binding domain, RBD"/>
    <property type="match status" value="2"/>
</dbReference>
<dbReference type="RefSeq" id="XP_002843812.1">
    <property type="nucleotide sequence ID" value="XM_002843766.1"/>
</dbReference>
<sequence>MFVSLHAIYRAASAASGSTARSFIAKPQAANSQLSQITRVLGSQLWASQRRLFTDEARDAVSEERKPFVRPISKRSFGLPPTRPSPEPKSTVYVGNILFDITAADLKEYASKYGKVVGSRIIYDSRGLSRGFGYVKFENIEEAKKAVNDMHLSEFEGRKLSVNYAQMDLKEETPQRTIEPTRTVFVGNIAHQITDRDLHELFDSIPNVFDVRVAVDRRTGMPRGFAHAEFTDVESAIAGFEALKGKAPYGRPLRLDYSHSTRRPGETDNSRAPANSAEGESAAQTEAQPQTQQEVAQEAQQEANATPSEDATPKAAQI</sequence>
<dbReference type="eggNOG" id="KOG4210">
    <property type="taxonomic scope" value="Eukaryota"/>
</dbReference>
<dbReference type="OMA" id="VMGSQLW"/>
<dbReference type="OrthoDB" id="6730379at2759"/>
<feature type="region of interest" description="Disordered" evidence="3">
    <location>
        <begin position="249"/>
        <end position="318"/>
    </location>
</feature>
<dbReference type="VEuPathDB" id="FungiDB:MCYG_07595"/>
<dbReference type="CDD" id="cd00590">
    <property type="entry name" value="RRM_SF"/>
    <property type="match status" value="1"/>
</dbReference>
<dbReference type="PANTHER" id="PTHR48027">
    <property type="entry name" value="HETEROGENEOUS NUCLEAR RIBONUCLEOPROTEIN 87F-RELATED"/>
    <property type="match status" value="1"/>
</dbReference>
<dbReference type="AlphaFoldDB" id="C5FWT6"/>
<feature type="compositionally biased region" description="Basic and acidic residues" evidence="3">
    <location>
        <begin position="253"/>
        <end position="269"/>
    </location>
</feature>
<keyword evidence="1 2" id="KW-0694">RNA-binding</keyword>
<gene>
    <name evidence="5" type="ORF">MCYG_07595</name>
</gene>
<proteinExistence type="predicted"/>
<dbReference type="InterPro" id="IPR035979">
    <property type="entry name" value="RBD_domain_sf"/>
</dbReference>
<dbReference type="InterPro" id="IPR000504">
    <property type="entry name" value="RRM_dom"/>
</dbReference>
<evidence type="ECO:0000313" key="6">
    <source>
        <dbReference type="Proteomes" id="UP000002035"/>
    </source>
</evidence>
<dbReference type="EMBL" id="DS995707">
    <property type="protein sequence ID" value="EEQ34776.1"/>
    <property type="molecule type" value="Genomic_DNA"/>
</dbReference>
<dbReference type="Pfam" id="PF00076">
    <property type="entry name" value="RRM_1"/>
    <property type="match status" value="2"/>
</dbReference>
<organism evidence="5 6">
    <name type="scientific">Arthroderma otae (strain ATCC MYA-4605 / CBS 113480)</name>
    <name type="common">Microsporum canis</name>
    <dbReference type="NCBI Taxonomy" id="554155"/>
    <lineage>
        <taxon>Eukaryota</taxon>
        <taxon>Fungi</taxon>
        <taxon>Dikarya</taxon>
        <taxon>Ascomycota</taxon>
        <taxon>Pezizomycotina</taxon>
        <taxon>Eurotiomycetes</taxon>
        <taxon>Eurotiomycetidae</taxon>
        <taxon>Onygenales</taxon>
        <taxon>Arthrodermataceae</taxon>
        <taxon>Microsporum</taxon>
    </lineage>
</organism>
<evidence type="ECO:0000259" key="4">
    <source>
        <dbReference type="PROSITE" id="PS50102"/>
    </source>
</evidence>
<evidence type="ECO:0000256" key="3">
    <source>
        <dbReference type="SAM" id="MobiDB-lite"/>
    </source>
</evidence>